<dbReference type="GO" id="GO:0012505">
    <property type="term" value="C:endomembrane system"/>
    <property type="evidence" value="ECO:0007669"/>
    <property type="project" value="UniProtKB-SubCell"/>
</dbReference>
<evidence type="ECO:0000256" key="10">
    <source>
        <dbReference type="SAM" id="Phobius"/>
    </source>
</evidence>
<dbReference type="EMBL" id="QJKJ01005083">
    <property type="protein sequence ID" value="RDX91578.1"/>
    <property type="molecule type" value="Genomic_DNA"/>
</dbReference>
<protein>
    <recommendedName>
        <fullName evidence="2">H(+)-exporting diphosphatase</fullName>
        <ecNumber evidence="2">7.1.3.1</ecNumber>
    </recommendedName>
</protein>
<evidence type="ECO:0000256" key="6">
    <source>
        <dbReference type="ARBA" id="ARBA00022967"/>
    </source>
</evidence>
<dbReference type="PANTHER" id="PTHR31998">
    <property type="entry name" value="K(+)-INSENSITIVE PYROPHOSPHATE-ENERGIZED PROTON PUMP"/>
    <property type="match status" value="1"/>
</dbReference>
<reference evidence="11" key="1">
    <citation type="submission" date="2018-05" db="EMBL/GenBank/DDBJ databases">
        <title>Draft genome of Mucuna pruriens seed.</title>
        <authorList>
            <person name="Nnadi N.E."/>
            <person name="Vos R."/>
            <person name="Hasami M.H."/>
            <person name="Devisetty U.K."/>
            <person name="Aguiy J.C."/>
        </authorList>
    </citation>
    <scope>NUCLEOTIDE SEQUENCE [LARGE SCALE GENOMIC DNA]</scope>
    <source>
        <strain evidence="11">JCA_2017</strain>
    </source>
</reference>
<keyword evidence="8" id="KW-0406">Ion transport</keyword>
<proteinExistence type="predicted"/>
<comment type="caution">
    <text evidence="11">The sequence shown here is derived from an EMBL/GenBank/DDBJ whole genome shotgun (WGS) entry which is preliminary data.</text>
</comment>
<evidence type="ECO:0000256" key="7">
    <source>
        <dbReference type="ARBA" id="ARBA00022989"/>
    </source>
</evidence>
<dbReference type="Pfam" id="PF03030">
    <property type="entry name" value="H_PPase"/>
    <property type="match status" value="1"/>
</dbReference>
<evidence type="ECO:0000256" key="2">
    <source>
        <dbReference type="ARBA" id="ARBA00013242"/>
    </source>
</evidence>
<feature type="transmembrane region" description="Helical" evidence="10">
    <location>
        <begin position="55"/>
        <end position="84"/>
    </location>
</feature>
<gene>
    <name evidence="11" type="ORF">CR513_26426</name>
</gene>
<dbReference type="AlphaFoldDB" id="A0A371GLZ4"/>
<keyword evidence="3" id="KW-0813">Transport</keyword>
<keyword evidence="12" id="KW-1185">Reference proteome</keyword>
<evidence type="ECO:0000256" key="8">
    <source>
        <dbReference type="ARBA" id="ARBA00023065"/>
    </source>
</evidence>
<keyword evidence="6" id="KW-1278">Translocase</keyword>
<evidence type="ECO:0000256" key="3">
    <source>
        <dbReference type="ARBA" id="ARBA00022448"/>
    </source>
</evidence>
<evidence type="ECO:0000256" key="9">
    <source>
        <dbReference type="ARBA" id="ARBA00023136"/>
    </source>
</evidence>
<dbReference type="InterPro" id="IPR004131">
    <property type="entry name" value="PPase-energised_H-pump"/>
</dbReference>
<keyword evidence="7 10" id="KW-1133">Transmembrane helix</keyword>
<organism evidence="11 12">
    <name type="scientific">Mucuna pruriens</name>
    <name type="common">Velvet bean</name>
    <name type="synonym">Dolichos pruriens</name>
    <dbReference type="NCBI Taxonomy" id="157652"/>
    <lineage>
        <taxon>Eukaryota</taxon>
        <taxon>Viridiplantae</taxon>
        <taxon>Streptophyta</taxon>
        <taxon>Embryophyta</taxon>
        <taxon>Tracheophyta</taxon>
        <taxon>Spermatophyta</taxon>
        <taxon>Magnoliopsida</taxon>
        <taxon>eudicotyledons</taxon>
        <taxon>Gunneridae</taxon>
        <taxon>Pentapetalae</taxon>
        <taxon>rosids</taxon>
        <taxon>fabids</taxon>
        <taxon>Fabales</taxon>
        <taxon>Fabaceae</taxon>
        <taxon>Papilionoideae</taxon>
        <taxon>50 kb inversion clade</taxon>
        <taxon>NPAAA clade</taxon>
        <taxon>indigoferoid/millettioid clade</taxon>
        <taxon>Phaseoleae</taxon>
        <taxon>Mucuna</taxon>
    </lineage>
</organism>
<dbReference type="STRING" id="157652.A0A371GLZ4"/>
<name>A0A371GLZ4_MUCPR</name>
<evidence type="ECO:0000256" key="4">
    <source>
        <dbReference type="ARBA" id="ARBA00022692"/>
    </source>
</evidence>
<evidence type="ECO:0000256" key="5">
    <source>
        <dbReference type="ARBA" id="ARBA00022842"/>
    </source>
</evidence>
<dbReference type="GO" id="GO:0009678">
    <property type="term" value="F:diphosphate hydrolysis-driven proton transmembrane transporter activity"/>
    <property type="evidence" value="ECO:0007669"/>
    <property type="project" value="UniProtKB-EC"/>
</dbReference>
<keyword evidence="4 10" id="KW-0812">Transmembrane</keyword>
<sequence>MFPGATLFLFTEYRYLTMFMGVFGALIFLFLGSVKGFSTQSEPCIYNKGNMCKPALASAICSSVAFLLGALTSVLSAFLLVLYIAINLFKLYYGDDWEGLYHCITGYGLGCLSMTLFERVGGGIYTKAADIGADLVGEVEHSIPEDDPCNPANFICTSVFFLQYEILLTPGSPLLIPIPNKCWKQNLGGFYHPPIDQSFLFSLPRHTLDPCYRKLQEPVNSAPTKPGSTALIPVDRIGYCRQHRR</sequence>
<dbReference type="Proteomes" id="UP000257109">
    <property type="component" value="Unassembled WGS sequence"/>
</dbReference>
<dbReference type="OrthoDB" id="5210at2759"/>
<feature type="transmembrane region" description="Helical" evidence="10">
    <location>
        <begin position="15"/>
        <end position="34"/>
    </location>
</feature>
<feature type="transmembrane region" description="Helical" evidence="10">
    <location>
        <begin position="99"/>
        <end position="117"/>
    </location>
</feature>
<feature type="non-terminal residue" evidence="11">
    <location>
        <position position="1"/>
    </location>
</feature>
<keyword evidence="9 10" id="KW-0472">Membrane</keyword>
<keyword evidence="5" id="KW-0460">Magnesium</keyword>
<evidence type="ECO:0000256" key="1">
    <source>
        <dbReference type="ARBA" id="ARBA00004127"/>
    </source>
</evidence>
<evidence type="ECO:0000313" key="11">
    <source>
        <dbReference type="EMBL" id="RDX91578.1"/>
    </source>
</evidence>
<dbReference type="EC" id="7.1.3.1" evidence="2"/>
<dbReference type="GO" id="GO:0016020">
    <property type="term" value="C:membrane"/>
    <property type="evidence" value="ECO:0007669"/>
    <property type="project" value="InterPro"/>
</dbReference>
<comment type="subcellular location">
    <subcellularLocation>
        <location evidence="1">Endomembrane system</location>
        <topology evidence="1">Multi-pass membrane protein</topology>
    </subcellularLocation>
</comment>
<accession>A0A371GLZ4</accession>
<dbReference type="GO" id="GO:0004427">
    <property type="term" value="F:inorganic diphosphate phosphatase activity"/>
    <property type="evidence" value="ECO:0007669"/>
    <property type="project" value="InterPro"/>
</dbReference>
<evidence type="ECO:0000313" key="12">
    <source>
        <dbReference type="Proteomes" id="UP000257109"/>
    </source>
</evidence>